<comment type="caution">
    <text evidence="2">The sequence shown here is derived from an EMBL/GenBank/DDBJ whole genome shotgun (WGS) entry which is preliminary data.</text>
</comment>
<keyword evidence="1" id="KW-0472">Membrane</keyword>
<evidence type="ECO:0000256" key="1">
    <source>
        <dbReference type="SAM" id="Phobius"/>
    </source>
</evidence>
<keyword evidence="1" id="KW-0812">Transmembrane</keyword>
<dbReference type="Proteomes" id="UP000532373">
    <property type="component" value="Unassembled WGS sequence"/>
</dbReference>
<protein>
    <submittedName>
        <fullName evidence="2">Uncharacterized protein</fullName>
    </submittedName>
</protein>
<evidence type="ECO:0000313" key="2">
    <source>
        <dbReference type="EMBL" id="MBB6468770.1"/>
    </source>
</evidence>
<dbReference type="RefSeq" id="WP_184771563.1">
    <property type="nucleotide sequence ID" value="NZ_JACHGI010000012.1"/>
</dbReference>
<dbReference type="AlphaFoldDB" id="A0A8E1WK10"/>
<organism evidence="2 3">
    <name type="scientific">Aminobacter carboxidus</name>
    <dbReference type="NCBI Taxonomy" id="376165"/>
    <lineage>
        <taxon>Bacteria</taxon>
        <taxon>Pseudomonadati</taxon>
        <taxon>Pseudomonadota</taxon>
        <taxon>Alphaproteobacteria</taxon>
        <taxon>Hyphomicrobiales</taxon>
        <taxon>Phyllobacteriaceae</taxon>
        <taxon>Aminobacter</taxon>
    </lineage>
</organism>
<accession>A0A8E1WK10</accession>
<gene>
    <name evidence="2" type="ORF">HNQ96_004657</name>
</gene>
<dbReference type="EMBL" id="JACHGI010000012">
    <property type="protein sequence ID" value="MBB6468770.1"/>
    <property type="molecule type" value="Genomic_DNA"/>
</dbReference>
<keyword evidence="1" id="KW-1133">Transmembrane helix</keyword>
<feature type="transmembrane region" description="Helical" evidence="1">
    <location>
        <begin position="50"/>
        <end position="69"/>
    </location>
</feature>
<proteinExistence type="predicted"/>
<reference evidence="2 3" key="1">
    <citation type="submission" date="2020-08" db="EMBL/GenBank/DDBJ databases">
        <title>Genomic Encyclopedia of Type Strains, Phase IV (KMG-IV): sequencing the most valuable type-strain genomes for metagenomic binning, comparative biology and taxonomic classification.</title>
        <authorList>
            <person name="Goeker M."/>
        </authorList>
    </citation>
    <scope>NUCLEOTIDE SEQUENCE [LARGE SCALE GENOMIC DNA]</scope>
    <source>
        <strain evidence="2 3">DSM 17454</strain>
    </source>
</reference>
<evidence type="ECO:0000313" key="3">
    <source>
        <dbReference type="Proteomes" id="UP000532373"/>
    </source>
</evidence>
<name>A0A8E1WK10_9HYPH</name>
<sequence length="88" mass="9596">MSAFADDFSLFSRSLALVRAWPCSLAILGTQQDTNQFNPFSPEPIMQSRLYILLTAAAITVVSLLILGLPDRSLETGGESHVISQKLD</sequence>